<organism evidence="2 3">
    <name type="scientific">Actinosynnema pretiosum subsp. pretiosum</name>
    <dbReference type="NCBI Taxonomy" id="103721"/>
    <lineage>
        <taxon>Bacteria</taxon>
        <taxon>Bacillati</taxon>
        <taxon>Actinomycetota</taxon>
        <taxon>Actinomycetes</taxon>
        <taxon>Pseudonocardiales</taxon>
        <taxon>Pseudonocardiaceae</taxon>
        <taxon>Actinosynnema</taxon>
    </lineage>
</organism>
<dbReference type="AlphaFoldDB" id="A0AA45LDG3"/>
<name>A0AA45LDG3_9PSEU</name>
<proteinExistence type="predicted"/>
<feature type="domain" description="6-phosphogluconate dehydrogenase NADP-binding" evidence="1">
    <location>
        <begin position="1"/>
        <end position="59"/>
    </location>
</feature>
<reference evidence="2" key="1">
    <citation type="submission" date="2021-04" db="EMBL/GenBank/DDBJ databases">
        <title>Genomic sequence of Actinosynnema pretiosum subsp. pretiosum ATCC 31280 (C-14919).</title>
        <authorList>
            <person name="Bai L."/>
            <person name="Wang X."/>
            <person name="Xiao Y."/>
        </authorList>
    </citation>
    <scope>NUCLEOTIDE SEQUENCE</scope>
    <source>
        <strain evidence="2">ATCC 31280</strain>
    </source>
</reference>
<dbReference type="Proteomes" id="UP000677152">
    <property type="component" value="Chromosome"/>
</dbReference>
<dbReference type="InterPro" id="IPR036291">
    <property type="entry name" value="NAD(P)-bd_dom_sf"/>
</dbReference>
<evidence type="ECO:0000259" key="1">
    <source>
        <dbReference type="Pfam" id="PF03446"/>
    </source>
</evidence>
<dbReference type="EMBL" id="CP073249">
    <property type="protein sequence ID" value="QUF07685.1"/>
    <property type="molecule type" value="Genomic_DNA"/>
</dbReference>
<dbReference type="InterPro" id="IPR006115">
    <property type="entry name" value="6PGDH_NADP-bd"/>
</dbReference>
<evidence type="ECO:0000313" key="2">
    <source>
        <dbReference type="EMBL" id="QUF07685.1"/>
    </source>
</evidence>
<accession>A0AA45LDG3</accession>
<dbReference type="GO" id="GO:0050661">
    <property type="term" value="F:NADP binding"/>
    <property type="evidence" value="ECO:0007669"/>
    <property type="project" value="InterPro"/>
</dbReference>
<evidence type="ECO:0000313" key="3">
    <source>
        <dbReference type="Proteomes" id="UP000677152"/>
    </source>
</evidence>
<dbReference type="Pfam" id="PF03446">
    <property type="entry name" value="NAD_binding_2"/>
    <property type="match status" value="1"/>
</dbReference>
<protein>
    <recommendedName>
        <fullName evidence="1">6-phosphogluconate dehydrogenase NADP-binding domain-containing protein</fullName>
    </recommendedName>
</protein>
<dbReference type="Gene3D" id="3.40.50.720">
    <property type="entry name" value="NAD(P)-binding Rossmann-like Domain"/>
    <property type="match status" value="1"/>
</dbReference>
<sequence length="110" mass="11125">MWNRDPAKARPLVEDGARVASSAAEAVAGADVVLTMLFDADAAVQVMSAALPSARDGAVKDSALILEALEALEAGGTDGRLMAALHGLFADAAEGDGSVDVAAVVRAYRT</sequence>
<gene>
    <name evidence="2" type="ORF">KCV87_01315</name>
</gene>
<dbReference type="SUPFAM" id="SSF51735">
    <property type="entry name" value="NAD(P)-binding Rossmann-fold domains"/>
    <property type="match status" value="1"/>
</dbReference>